<dbReference type="EMBL" id="KB030623">
    <property type="protein sequence ID" value="ELK13610.1"/>
    <property type="molecule type" value="Genomic_DNA"/>
</dbReference>
<name>L5KQT2_PTEAL</name>
<feature type="region of interest" description="Disordered" evidence="1">
    <location>
        <begin position="127"/>
        <end position="171"/>
    </location>
</feature>
<feature type="compositionally biased region" description="Basic and acidic residues" evidence="1">
    <location>
        <begin position="1"/>
        <end position="12"/>
    </location>
</feature>
<dbReference type="Proteomes" id="UP000010552">
    <property type="component" value="Unassembled WGS sequence"/>
</dbReference>
<evidence type="ECO:0000256" key="1">
    <source>
        <dbReference type="SAM" id="MobiDB-lite"/>
    </source>
</evidence>
<organism evidence="2 3">
    <name type="scientific">Pteropus alecto</name>
    <name type="common">Black flying fox</name>
    <dbReference type="NCBI Taxonomy" id="9402"/>
    <lineage>
        <taxon>Eukaryota</taxon>
        <taxon>Metazoa</taxon>
        <taxon>Chordata</taxon>
        <taxon>Craniata</taxon>
        <taxon>Vertebrata</taxon>
        <taxon>Euteleostomi</taxon>
        <taxon>Mammalia</taxon>
        <taxon>Eutheria</taxon>
        <taxon>Laurasiatheria</taxon>
        <taxon>Chiroptera</taxon>
        <taxon>Yinpterochiroptera</taxon>
        <taxon>Pteropodoidea</taxon>
        <taxon>Pteropodidae</taxon>
        <taxon>Pteropodinae</taxon>
        <taxon>Pteropus</taxon>
    </lineage>
</organism>
<feature type="compositionally biased region" description="Low complexity" evidence="1">
    <location>
        <begin position="69"/>
        <end position="91"/>
    </location>
</feature>
<dbReference type="AlphaFoldDB" id="L5KQT2"/>
<evidence type="ECO:0000313" key="3">
    <source>
        <dbReference type="Proteomes" id="UP000010552"/>
    </source>
</evidence>
<proteinExistence type="predicted"/>
<accession>L5KQT2</accession>
<gene>
    <name evidence="2" type="ORF">PAL_GLEAN10012869</name>
</gene>
<sequence length="171" mass="17556">MKLGEKRIRNEEQETGPAARALRPGGGGSLRREAPELNSASPHPCPGEYRRRVPGGGAARSPLTPFLLPSSRAPAVPAAPEPGESAASAQVPAAALALEVGAAPRPGRGGLPRDLVPAALALCPSSFQPRAAGRSPPNLDRTSAASRDQPPWRPSGASPARLPVQLLQSGR</sequence>
<evidence type="ECO:0000313" key="2">
    <source>
        <dbReference type="EMBL" id="ELK13610.1"/>
    </source>
</evidence>
<dbReference type="InParanoid" id="L5KQT2"/>
<reference evidence="3" key="1">
    <citation type="journal article" date="2013" name="Science">
        <title>Comparative analysis of bat genomes provides insight into the evolution of flight and immunity.</title>
        <authorList>
            <person name="Zhang G."/>
            <person name="Cowled C."/>
            <person name="Shi Z."/>
            <person name="Huang Z."/>
            <person name="Bishop-Lilly K.A."/>
            <person name="Fang X."/>
            <person name="Wynne J.W."/>
            <person name="Xiong Z."/>
            <person name="Baker M.L."/>
            <person name="Zhao W."/>
            <person name="Tachedjian M."/>
            <person name="Zhu Y."/>
            <person name="Zhou P."/>
            <person name="Jiang X."/>
            <person name="Ng J."/>
            <person name="Yang L."/>
            <person name="Wu L."/>
            <person name="Xiao J."/>
            <person name="Feng Y."/>
            <person name="Chen Y."/>
            <person name="Sun X."/>
            <person name="Zhang Y."/>
            <person name="Marsh G.A."/>
            <person name="Crameri G."/>
            <person name="Broder C.C."/>
            <person name="Frey K.G."/>
            <person name="Wang L.F."/>
            <person name="Wang J."/>
        </authorList>
    </citation>
    <scope>NUCLEOTIDE SEQUENCE [LARGE SCALE GENOMIC DNA]</scope>
</reference>
<protein>
    <submittedName>
        <fullName evidence="2">Uncharacterized protein</fullName>
    </submittedName>
</protein>
<keyword evidence="3" id="KW-1185">Reference proteome</keyword>
<feature type="region of interest" description="Disordered" evidence="1">
    <location>
        <begin position="1"/>
        <end position="91"/>
    </location>
</feature>